<feature type="compositionally biased region" description="Acidic residues" evidence="1">
    <location>
        <begin position="1145"/>
        <end position="1154"/>
    </location>
</feature>
<keyword evidence="3" id="KW-1185">Reference proteome</keyword>
<dbReference type="PANTHER" id="PTHR14187:SF5">
    <property type="entry name" value="HEAT SHOCK 70 KDA PROTEIN 12A"/>
    <property type="match status" value="1"/>
</dbReference>
<reference evidence="2 3" key="1">
    <citation type="submission" date="2015-06" db="EMBL/GenBank/DDBJ databases">
        <title>Expansion of signal transduction pathways in fungi by whole-genome duplication.</title>
        <authorList>
            <consortium name="DOE Joint Genome Institute"/>
            <person name="Corrochano L.M."/>
            <person name="Kuo A."/>
            <person name="Marcet-Houben M."/>
            <person name="Polaino S."/>
            <person name="Salamov A."/>
            <person name="Villalobos J.M."/>
            <person name="Alvarez M.I."/>
            <person name="Avalos J."/>
            <person name="Benito E.P."/>
            <person name="Benoit I."/>
            <person name="Burger G."/>
            <person name="Camino L.P."/>
            <person name="Canovas D."/>
            <person name="Cerda-Olmedo E."/>
            <person name="Cheng J.-F."/>
            <person name="Dominguez A."/>
            <person name="Elias M."/>
            <person name="Eslava A.P."/>
            <person name="Glaser F."/>
            <person name="Grimwood J."/>
            <person name="Gutierrez G."/>
            <person name="Heitman J."/>
            <person name="Henrissat B."/>
            <person name="Iturriaga E.A."/>
            <person name="Lang B.F."/>
            <person name="Lavin J.L."/>
            <person name="Lee S."/>
            <person name="Li W."/>
            <person name="Lindquist E."/>
            <person name="Lopez-Garcia S."/>
            <person name="Luque E.M."/>
            <person name="Marcos A.T."/>
            <person name="Martin J."/>
            <person name="Mccluskey K."/>
            <person name="Medina H.R."/>
            <person name="Miralles-Duran A."/>
            <person name="Miyazaki A."/>
            <person name="Munoz-Torres E."/>
            <person name="Oguiza J.A."/>
            <person name="Ohm R."/>
            <person name="Olmedo M."/>
            <person name="Orejas M."/>
            <person name="Ortiz-Castellanos L."/>
            <person name="Pisabarro A.G."/>
            <person name="Rodriguez-Romero J."/>
            <person name="Ruiz-Herrera J."/>
            <person name="Ruiz-Vazquez R."/>
            <person name="Sanz C."/>
            <person name="Schackwitz W."/>
            <person name="Schmutz J."/>
            <person name="Shahriari M."/>
            <person name="Shelest E."/>
            <person name="Silva-Franco F."/>
            <person name="Soanes D."/>
            <person name="Syed K."/>
            <person name="Tagua V.G."/>
            <person name="Talbot N.J."/>
            <person name="Thon M."/>
            <person name="De Vries R.P."/>
            <person name="Wiebenga A."/>
            <person name="Yadav J.S."/>
            <person name="Braun E.L."/>
            <person name="Baker S."/>
            <person name="Garre V."/>
            <person name="Horwitz B."/>
            <person name="Torres-Martinez S."/>
            <person name="Idnurm A."/>
            <person name="Herrera-Estrella A."/>
            <person name="Gabaldon T."/>
            <person name="Grigoriev I.V."/>
        </authorList>
    </citation>
    <scope>NUCLEOTIDE SEQUENCE [LARGE SCALE GENOMIC DNA]</scope>
    <source>
        <strain evidence="2 3">CBS 277.49</strain>
    </source>
</reference>
<comment type="caution">
    <text evidence="2">The sequence shown here is derived from an EMBL/GenBank/DDBJ whole genome shotgun (WGS) entry which is preliminary data.</text>
</comment>
<dbReference type="STRING" id="747725.A0A162TPK3"/>
<feature type="region of interest" description="Disordered" evidence="1">
    <location>
        <begin position="1145"/>
        <end position="1171"/>
    </location>
</feature>
<evidence type="ECO:0000313" key="2">
    <source>
        <dbReference type="EMBL" id="OAD06062.1"/>
    </source>
</evidence>
<accession>A0A162TPK3</accession>
<feature type="region of interest" description="Disordered" evidence="1">
    <location>
        <begin position="355"/>
        <end position="384"/>
    </location>
</feature>
<dbReference type="SUPFAM" id="SSF53067">
    <property type="entry name" value="Actin-like ATPase domain"/>
    <property type="match status" value="1"/>
</dbReference>
<proteinExistence type="predicted"/>
<sequence length="1292" mass="147736">MIEDLDAYDYIISIDLGSTFSGSCYTCTKDKDTIVHVTKWPHQETFEKTPSVCLYDTTQHPPVMIKWGQAAVDHATLYPNDDNTLLISEFKLKLFNLDSSKEATTTADSAISYRTAAIDYLRAIHTYTLQQFLQNNPTANEAQIRYVLTIPATWVNKDSENLRQIAIEANVVSATQPEAIQKARLAVLSEAHAASLFCEREYCATSVTQLFKGQRYAVVDLGGATADLATYECTENEQGHCQLALESMDVCGSTILDQRMGAYLRDQMFFGCADERLIKLLVEQFKTKVKHYFGEDGNEHSNYIPPAARQTVGPDVTGVAPLMAVMETKVPTDMVDLQQDDCDYDAFNDSYQSDDFMDDALDEGDDAFDDEEDQPADPEDADSYFEGIHRDEESDDEMEEQDYIYLSMPPNFKSLIESLIIENLLLRRDLTTSNQIRISHTEIIKHVFDPVVNKVISLIRKQIRKSCTTIDTLFLLGGFGQSPYLQKKLHEEFITSTNAVQRIIVPENGYRASMRGGIHYGLDCAKAIPEFYLKDKAGNLFRNTLAYSNYDTLVAIDFNFGEMTAMYSIIELNDNGRLIRSELDMLIEEKLQWHKSSLDSSDGTFFNHHNAIIYKFKFDPSKFIDEYYRFLEDVLSFNQSTLMSSNNADLASRQQVDDRIYFDFFVNGFMEQLFEHIQTRRAINLSSTRYCASVASTASPGSNPTRDTPRETLKQHLLSKMMQSTRLPNGLKCSLHDAVCKILDDYATEPLPQQSRLLLPLRKKIRQVGIVLGMLKEDDSEARFSMNWHAKNSYYIRKYALGNIKNYEASKVFVFDLSFAGFASKTVQSYLSAHSSALNPEDTKSRAQKRGRVQVCSIERGSLLLHNEETFFENLDFAGVLNQKPETFLTSAVEIIELVTARNFPVHHLLTFLGTETDFMSSQHVREYIKQHVDLSRPDKVHRIGDVFLEPNTDTVVFMEYQQASVSMKRAIDYTIRHFKNKTFTTRHATELLLLPWIRRVLVPVVMKTHADAFKRSEAHMQHATAVRERVSYFVFPEQIIETKYQGQHQRFPSSSRQNCAAYLFEALKQDIELLTLNGSLPSDIELHNKSGDDEIYGHLGCIIDAVRMPRKQETTRIARKTYAVHFLKYFVQKSKQQAVAIAAAEEEEEDLEGDKEATNKRQEEETADKQKTPIVEMNIDIQDHLTLYPLIRKDANLTTECHALDNNRYCIQDKCSVATVLYVSDEMPLLGEYYISNTSFKKLHRFIIPIEDPTQPIRIQCTPEDYSILFTVSQGDDYKADFRCNDLMYYC</sequence>
<dbReference type="EMBL" id="AMYB01000002">
    <property type="protein sequence ID" value="OAD06062.1"/>
    <property type="molecule type" value="Genomic_DNA"/>
</dbReference>
<dbReference type="Gene3D" id="3.30.420.40">
    <property type="match status" value="1"/>
</dbReference>
<dbReference type="OrthoDB" id="2247967at2759"/>
<feature type="compositionally biased region" description="Basic and acidic residues" evidence="1">
    <location>
        <begin position="1155"/>
        <end position="1171"/>
    </location>
</feature>
<organism evidence="2 3">
    <name type="scientific">Mucor lusitanicus CBS 277.49</name>
    <dbReference type="NCBI Taxonomy" id="747725"/>
    <lineage>
        <taxon>Eukaryota</taxon>
        <taxon>Fungi</taxon>
        <taxon>Fungi incertae sedis</taxon>
        <taxon>Mucoromycota</taxon>
        <taxon>Mucoromycotina</taxon>
        <taxon>Mucoromycetes</taxon>
        <taxon>Mucorales</taxon>
        <taxon>Mucorineae</taxon>
        <taxon>Mucoraceae</taxon>
        <taxon>Mucor</taxon>
    </lineage>
</organism>
<feature type="compositionally biased region" description="Acidic residues" evidence="1">
    <location>
        <begin position="355"/>
        <end position="383"/>
    </location>
</feature>
<dbReference type="VEuPathDB" id="FungiDB:MUCCIDRAFT_106618"/>
<name>A0A162TPK3_MUCCL</name>
<dbReference type="Proteomes" id="UP000077051">
    <property type="component" value="Unassembled WGS sequence"/>
</dbReference>
<protein>
    <submittedName>
        <fullName evidence="2">Uncharacterized protein</fullName>
    </submittedName>
</protein>
<dbReference type="InterPro" id="IPR043129">
    <property type="entry name" value="ATPase_NBD"/>
</dbReference>
<gene>
    <name evidence="2" type="ORF">MUCCIDRAFT_106618</name>
</gene>
<evidence type="ECO:0000256" key="1">
    <source>
        <dbReference type="SAM" id="MobiDB-lite"/>
    </source>
</evidence>
<dbReference type="PANTHER" id="PTHR14187">
    <property type="entry name" value="ALPHA KINASE/ELONGATION FACTOR 2 KINASE"/>
    <property type="match status" value="1"/>
</dbReference>
<evidence type="ECO:0000313" key="3">
    <source>
        <dbReference type="Proteomes" id="UP000077051"/>
    </source>
</evidence>